<dbReference type="Proteomes" id="UP000320773">
    <property type="component" value="Unassembled WGS sequence"/>
</dbReference>
<dbReference type="PANTHER" id="PTHR32305:SF15">
    <property type="entry name" value="PROTEIN RHSA-RELATED"/>
    <property type="match status" value="1"/>
</dbReference>
<dbReference type="PANTHER" id="PTHR32305">
    <property type="match status" value="1"/>
</dbReference>
<accession>A0A543FZN1</accession>
<sequence>MLFSLYKTMKSTNAFPGSYDERLEYDKNGNILNLRRNGDLDSDSSFMYAQEMDVLGYTYKPDSNLLLSVTDDTANPKGFNDGNTQNDDFEYDNNGNMTVDLNKNIKNITYNHLNLPTKILFGNSNYITYLYTASGQKVNKVINEAGVITTTDYINGFQYKTLPSGDGGLVFFPHAEGYVNVNKSYKLTESSLYNYVFNYTDHLGNIRMSYTQAPTGALSILEENHYYPFGLKHTNYNSDKRLYVRESVASKIKPVTPLFPLVYNYKYNGKEWQDELGLNMYDYGARNYMADIGRWGSIDNKSEKYVSFSPYHYAGNNPVLYLDVDGNEFTEGAWEWVNRLIADINSRQEKNNSSIADYKAKIAGGGSDRQIARWNRNINSLTANNEELETTRGETATLAASTQVYDVVTDNGGTQKDAFGNSTTTNQTTFNSENNRVQLTVSSGTDLGLFSHELKHMYQFETGETSLGLTKNKGGSYLISGNMLFSDLSDEVQAYQRGALFGQRENINSPADVLTKEAYDSRIPSGPINAVNHPNAAGIKKDPQSFANKYNAAFRINNTTYKPQ</sequence>
<organism evidence="1 2">
    <name type="scientific">Flavobacterium branchiophilum</name>
    <dbReference type="NCBI Taxonomy" id="55197"/>
    <lineage>
        <taxon>Bacteria</taxon>
        <taxon>Pseudomonadati</taxon>
        <taxon>Bacteroidota</taxon>
        <taxon>Flavobacteriia</taxon>
        <taxon>Flavobacteriales</taxon>
        <taxon>Flavobacteriaceae</taxon>
        <taxon>Flavobacterium</taxon>
    </lineage>
</organism>
<proteinExistence type="predicted"/>
<dbReference type="InterPro" id="IPR050708">
    <property type="entry name" value="T6SS_VgrG/RHS"/>
</dbReference>
<comment type="caution">
    <text evidence="1">The sequence shown here is derived from an EMBL/GenBank/DDBJ whole genome shotgun (WGS) entry which is preliminary data.</text>
</comment>
<dbReference type="EMBL" id="VFPJ01000001">
    <property type="protein sequence ID" value="TQM39292.1"/>
    <property type="molecule type" value="Genomic_DNA"/>
</dbReference>
<protein>
    <submittedName>
        <fullName evidence="1">RHS repeat-associated protein</fullName>
    </submittedName>
</protein>
<gene>
    <name evidence="1" type="ORF">BC670_0070</name>
</gene>
<dbReference type="InterPro" id="IPR022385">
    <property type="entry name" value="Rhs_assc_core"/>
</dbReference>
<name>A0A543FZN1_9FLAO</name>
<dbReference type="AlphaFoldDB" id="A0A543FZN1"/>
<evidence type="ECO:0000313" key="2">
    <source>
        <dbReference type="Proteomes" id="UP000320773"/>
    </source>
</evidence>
<evidence type="ECO:0000313" key="1">
    <source>
        <dbReference type="EMBL" id="TQM39292.1"/>
    </source>
</evidence>
<reference evidence="1 2" key="1">
    <citation type="submission" date="2019-06" db="EMBL/GenBank/DDBJ databases">
        <title>Genomic Encyclopedia of Archaeal and Bacterial Type Strains, Phase II (KMG-II): from individual species to whole genera.</title>
        <authorList>
            <person name="Goeker M."/>
        </authorList>
    </citation>
    <scope>NUCLEOTIDE SEQUENCE [LARGE SCALE GENOMIC DNA]</scope>
    <source>
        <strain evidence="1 2">DSM 24789</strain>
    </source>
</reference>
<dbReference type="NCBIfam" id="TIGR03696">
    <property type="entry name" value="Rhs_assc_core"/>
    <property type="match status" value="1"/>
</dbReference>
<dbReference type="Gene3D" id="2.180.10.10">
    <property type="entry name" value="RHS repeat-associated core"/>
    <property type="match status" value="1"/>
</dbReference>